<dbReference type="Gene3D" id="3.40.50.720">
    <property type="entry name" value="NAD(P)-binding Rossmann-like Domain"/>
    <property type="match status" value="1"/>
</dbReference>
<dbReference type="InterPro" id="IPR032095">
    <property type="entry name" value="Sacchrp_dh-like_C"/>
</dbReference>
<evidence type="ECO:0000259" key="1">
    <source>
        <dbReference type="Pfam" id="PF03435"/>
    </source>
</evidence>
<dbReference type="AlphaFoldDB" id="A0A1F7UTT5"/>
<proteinExistence type="predicted"/>
<feature type="domain" description="Saccharopine dehydrogenase-like C-terminal" evidence="2">
    <location>
        <begin position="129"/>
        <end position="382"/>
    </location>
</feature>
<dbReference type="InterPro" id="IPR005097">
    <property type="entry name" value="Sacchrp_dh_NADP-bd"/>
</dbReference>
<evidence type="ECO:0000259" key="2">
    <source>
        <dbReference type="Pfam" id="PF16653"/>
    </source>
</evidence>
<name>A0A1F7UTT5_9BACT</name>
<evidence type="ECO:0000313" key="4">
    <source>
        <dbReference type="Proteomes" id="UP000176846"/>
    </source>
</evidence>
<accession>A0A1F7UTT5</accession>
<dbReference type="PANTHER" id="PTHR43796:SF2">
    <property type="entry name" value="CARBOXYNORSPERMIDINE SYNTHASE"/>
    <property type="match status" value="1"/>
</dbReference>
<dbReference type="SUPFAM" id="SSF51735">
    <property type="entry name" value="NAD(P)-binding Rossmann-fold domains"/>
    <property type="match status" value="1"/>
</dbReference>
<dbReference type="Proteomes" id="UP000176846">
    <property type="component" value="Unassembled WGS sequence"/>
</dbReference>
<gene>
    <name evidence="3" type="ORF">A2936_00855</name>
</gene>
<dbReference type="Pfam" id="PF03435">
    <property type="entry name" value="Sacchrp_dh_NADP"/>
    <property type="match status" value="1"/>
</dbReference>
<dbReference type="PANTHER" id="PTHR43796">
    <property type="entry name" value="CARBOXYNORSPERMIDINE SYNTHASE"/>
    <property type="match status" value="1"/>
</dbReference>
<dbReference type="InterPro" id="IPR036291">
    <property type="entry name" value="NAD(P)-bd_dom_sf"/>
</dbReference>
<reference evidence="3 4" key="1">
    <citation type="journal article" date="2016" name="Nat. Commun.">
        <title>Thousands of microbial genomes shed light on interconnected biogeochemical processes in an aquifer system.</title>
        <authorList>
            <person name="Anantharaman K."/>
            <person name="Brown C.T."/>
            <person name="Hug L.A."/>
            <person name="Sharon I."/>
            <person name="Castelle C.J."/>
            <person name="Probst A.J."/>
            <person name="Thomas B.C."/>
            <person name="Singh A."/>
            <person name="Wilkins M.J."/>
            <person name="Karaoz U."/>
            <person name="Brodie E.L."/>
            <person name="Williams K.H."/>
            <person name="Hubbard S.S."/>
            <person name="Banfield J.F."/>
        </authorList>
    </citation>
    <scope>NUCLEOTIDE SEQUENCE [LARGE SCALE GENOMIC DNA]</scope>
</reference>
<organism evidence="3 4">
    <name type="scientific">Candidatus Uhrbacteria bacterium RIFCSPLOWO2_01_FULL_47_25</name>
    <dbReference type="NCBI Taxonomy" id="1802402"/>
    <lineage>
        <taxon>Bacteria</taxon>
        <taxon>Candidatus Uhriibacteriota</taxon>
    </lineage>
</organism>
<comment type="caution">
    <text evidence="3">The sequence shown here is derived from an EMBL/GenBank/DDBJ whole genome shotgun (WGS) entry which is preliminary data.</text>
</comment>
<dbReference type="Pfam" id="PF16653">
    <property type="entry name" value="Sacchrp_dh_C"/>
    <property type="match status" value="1"/>
</dbReference>
<feature type="domain" description="Saccharopine dehydrogenase NADP binding" evidence="1">
    <location>
        <begin position="3"/>
        <end position="122"/>
    </location>
</feature>
<dbReference type="Gene3D" id="3.30.360.10">
    <property type="entry name" value="Dihydrodipicolinate Reductase, domain 2"/>
    <property type="match status" value="1"/>
</dbReference>
<protein>
    <recommendedName>
        <fullName evidence="5">Saccharopine dehydrogenase NADP binding domain-containing protein</fullName>
    </recommendedName>
</protein>
<dbReference type="EMBL" id="MGEK01000033">
    <property type="protein sequence ID" value="OGL81134.1"/>
    <property type="molecule type" value="Genomic_DNA"/>
</dbReference>
<sequence length="393" mass="43808">MTILIVGAGAVASVISRHLARDRGVSKIICASRNIKRAKQFINSQDRKIKLIFLDASRINGIIKAAKGVDLIINASLPAFNENIMTAALKVGANYQDLASRLLDLKTVEQLKFHARFKKAKLVGLINTGVAPGVTNLLARLAADKLDEVRSIRFRLLEEQEASELIFAWSAETILDELTAPPIVYKNGKFIFTKPFSDQEEYQFPSPFGKKRMFSIYGDEVATIPRYIKVRHVDFKSSGTDIELAKALYRLGLFNKRPISFDGRQVIPVKFFSRLAPKVPSPGEMRGMIQSGVVDNAIFVAVVEVEGKQAGHNLIIKNSAIFPDLKEISKKFSGATYISYPTGTAAYAFAKIIPKIKTYGVFPPEALRAEERKEVLRELESRNIVINESYSRR</sequence>
<evidence type="ECO:0000313" key="3">
    <source>
        <dbReference type="EMBL" id="OGL81134.1"/>
    </source>
</evidence>
<evidence type="ECO:0008006" key="5">
    <source>
        <dbReference type="Google" id="ProtNLM"/>
    </source>
</evidence>